<proteinExistence type="predicted"/>
<accession>A0A0B4X3J1</accession>
<dbReference type="InterPro" id="IPR011990">
    <property type="entry name" value="TPR-like_helical_dom_sf"/>
</dbReference>
<protein>
    <submittedName>
        <fullName evidence="3">N-acetyltransferase family protein</fullName>
    </submittedName>
</protein>
<keyword evidence="1" id="KW-0802">TPR repeat</keyword>
<evidence type="ECO:0000259" key="2">
    <source>
        <dbReference type="Pfam" id="PF13480"/>
    </source>
</evidence>
<dbReference type="Proteomes" id="UP000031368">
    <property type="component" value="Chromosome"/>
</dbReference>
<reference evidence="3 4" key="1">
    <citation type="submission" date="2013-11" db="EMBL/GenBank/DDBJ databases">
        <title>Complete genome sequence of Rhizobium gallicum bv. gallicum R602.</title>
        <authorList>
            <person name="Bustos P."/>
            <person name="Santamaria R.I."/>
            <person name="Lozano L."/>
            <person name="Acosta J.L."/>
            <person name="Ormeno-Orrillo E."/>
            <person name="Rogel M.A."/>
            <person name="Romero D."/>
            <person name="Cevallos M.A."/>
            <person name="Martinez-Romero E."/>
            <person name="Gonzalez V."/>
        </authorList>
    </citation>
    <scope>NUCLEOTIDE SEQUENCE [LARGE SCALE GENOMIC DNA]</scope>
    <source>
        <strain evidence="3 4">R602</strain>
    </source>
</reference>
<dbReference type="HOGENOM" id="CLU_026904_0_0_5"/>
<evidence type="ECO:0000256" key="1">
    <source>
        <dbReference type="PROSITE-ProRule" id="PRU00339"/>
    </source>
</evidence>
<dbReference type="InterPro" id="IPR038740">
    <property type="entry name" value="BioF2-like_GNAT_dom"/>
</dbReference>
<evidence type="ECO:0000313" key="3">
    <source>
        <dbReference type="EMBL" id="AJD41048.1"/>
    </source>
</evidence>
<dbReference type="KEGG" id="rga:RGR602_CH01709"/>
<dbReference type="GO" id="GO:0016740">
    <property type="term" value="F:transferase activity"/>
    <property type="evidence" value="ECO:0007669"/>
    <property type="project" value="UniProtKB-KW"/>
</dbReference>
<dbReference type="InterPro" id="IPR019734">
    <property type="entry name" value="TPR_rpt"/>
</dbReference>
<dbReference type="AlphaFoldDB" id="A0A0B4X3J1"/>
<sequence>MRIDVIDTEAGFEAVRDDWDRVYMDDPHAQHFLSWIWLKSYLFHRKRWFILALREREDRSPYVAFFPLRVTTQHDKKTGAFFDEIIMAGNFSADYTGFIAQPDYEQHAIAGFAAYLKRQNWTHLKLEYFSGPPQRREALVGALQGPEVMFRDSSPQNPENIDNCICPVVTLPPSFDDYLEQKMSSQTRQKLRRFLRKVESDDDYRITMATPETIDRDLDILFELWRTKWIGRKGKERTERLIGATRQLLMDSFKDGNLDVPVMWYGDRPLGALANIVDRQKKSILFYITGRDETWKTPSPGLILHGYCIRRAIADGFKTYDFLRGNEPYKYMFGPDERRISCTLFRTRSGRNLGDVIHPRSIPFVYDQALQMYRDGAKAFAEAAFRQLLETVPSHMGAQFGLASLMFEKGKLHEAEAGFTALVGRIDDPVPVYLRLGDTQLALGSYEEAARTFGRIVERSPYDAQAHYKQGVALAAAGRQPEAARVFAMVEQYSYDNPVQRKFAEKSREALRRIVSETEQAAAALVAASKPQKTSRRNQTGRVSAKFECGATELVPA</sequence>
<keyword evidence="4" id="KW-1185">Reference proteome</keyword>
<dbReference type="Gene3D" id="1.25.40.10">
    <property type="entry name" value="Tetratricopeptide repeat domain"/>
    <property type="match status" value="1"/>
</dbReference>
<feature type="domain" description="BioF2-like acetyltransferase" evidence="2">
    <location>
        <begin position="185"/>
        <end position="330"/>
    </location>
</feature>
<dbReference type="Pfam" id="PF13480">
    <property type="entry name" value="Acetyltransf_6"/>
    <property type="match status" value="1"/>
</dbReference>
<dbReference type="EMBL" id="CP006877">
    <property type="protein sequence ID" value="AJD41048.1"/>
    <property type="molecule type" value="Genomic_DNA"/>
</dbReference>
<dbReference type="RefSeq" id="WP_039844725.1">
    <property type="nucleotide sequence ID" value="NZ_CP006877.1"/>
</dbReference>
<organism evidence="3 4">
    <name type="scientific">Rhizobium gallicum bv. gallicum R602sp</name>
    <dbReference type="NCBI Taxonomy" id="1041138"/>
    <lineage>
        <taxon>Bacteria</taxon>
        <taxon>Pseudomonadati</taxon>
        <taxon>Pseudomonadota</taxon>
        <taxon>Alphaproteobacteria</taxon>
        <taxon>Hyphomicrobiales</taxon>
        <taxon>Rhizobiaceae</taxon>
        <taxon>Rhizobium/Agrobacterium group</taxon>
        <taxon>Rhizobium</taxon>
    </lineage>
</organism>
<dbReference type="SUPFAM" id="SSF55729">
    <property type="entry name" value="Acyl-CoA N-acyltransferases (Nat)"/>
    <property type="match status" value="1"/>
</dbReference>
<dbReference type="PROSITE" id="PS50005">
    <property type="entry name" value="TPR"/>
    <property type="match status" value="1"/>
</dbReference>
<evidence type="ECO:0000313" key="4">
    <source>
        <dbReference type="Proteomes" id="UP000031368"/>
    </source>
</evidence>
<name>A0A0B4X3J1_9HYPH</name>
<dbReference type="Pfam" id="PF13432">
    <property type="entry name" value="TPR_16"/>
    <property type="match status" value="2"/>
</dbReference>
<gene>
    <name evidence="3" type="ORF">RGR602_CH01709</name>
</gene>
<dbReference type="InterPro" id="IPR016181">
    <property type="entry name" value="Acyl_CoA_acyltransferase"/>
</dbReference>
<keyword evidence="3" id="KW-0808">Transferase</keyword>
<dbReference type="Gene3D" id="3.40.630.30">
    <property type="match status" value="1"/>
</dbReference>
<dbReference type="SUPFAM" id="SSF48452">
    <property type="entry name" value="TPR-like"/>
    <property type="match status" value="1"/>
</dbReference>
<feature type="repeat" description="TPR" evidence="1">
    <location>
        <begin position="430"/>
        <end position="463"/>
    </location>
</feature>